<reference evidence="7 8" key="1">
    <citation type="submission" date="2023-06" db="EMBL/GenBank/DDBJ databases">
        <title>Cellulomonas sp. MW4 Whole genome sequence.</title>
        <authorList>
            <person name="Park S."/>
        </authorList>
    </citation>
    <scope>NUCLEOTIDE SEQUENCE [LARGE SCALE GENOMIC DNA]</scope>
    <source>
        <strain evidence="7 8">MW4</strain>
    </source>
</reference>
<protein>
    <recommendedName>
        <fullName evidence="2">DNA-3-methyladenine glycosylase II</fullName>
        <ecNumber evidence="2">3.2.2.21</ecNumber>
    </recommendedName>
</protein>
<dbReference type="SUPFAM" id="SSF48150">
    <property type="entry name" value="DNA-glycosylase"/>
    <property type="match status" value="1"/>
</dbReference>
<evidence type="ECO:0000256" key="2">
    <source>
        <dbReference type="ARBA" id="ARBA00012000"/>
    </source>
</evidence>
<name>A0ABT7SD49_9CELL</name>
<comment type="catalytic activity">
    <reaction evidence="1">
        <text>Hydrolysis of alkylated DNA, releasing 3-methyladenine, 3-methylguanine, 7-methylguanine and 7-methyladenine.</text>
        <dbReference type="EC" id="3.2.2.21"/>
    </reaction>
</comment>
<evidence type="ECO:0000313" key="8">
    <source>
        <dbReference type="Proteomes" id="UP001529338"/>
    </source>
</evidence>
<dbReference type="SMART" id="SM01009">
    <property type="entry name" value="AlkA_N"/>
    <property type="match status" value="1"/>
</dbReference>
<evidence type="ECO:0000259" key="5">
    <source>
        <dbReference type="SMART" id="SM00478"/>
    </source>
</evidence>
<dbReference type="Proteomes" id="UP001529338">
    <property type="component" value="Unassembled WGS sequence"/>
</dbReference>
<dbReference type="InterPro" id="IPR010316">
    <property type="entry name" value="AlkA_N"/>
</dbReference>
<dbReference type="Gene3D" id="1.10.340.30">
    <property type="entry name" value="Hypothetical protein, domain 2"/>
    <property type="match status" value="1"/>
</dbReference>
<evidence type="ECO:0000256" key="3">
    <source>
        <dbReference type="ARBA" id="ARBA00022763"/>
    </source>
</evidence>
<dbReference type="InterPro" id="IPR037046">
    <property type="entry name" value="AlkA_N_sf"/>
</dbReference>
<evidence type="ECO:0000259" key="6">
    <source>
        <dbReference type="SMART" id="SM01009"/>
    </source>
</evidence>
<dbReference type="Gene3D" id="3.30.310.20">
    <property type="entry name" value="DNA-3-methyladenine glycosylase AlkA, N-terminal domain"/>
    <property type="match status" value="1"/>
</dbReference>
<dbReference type="InterPro" id="IPR011257">
    <property type="entry name" value="DNA_glycosylase"/>
</dbReference>
<proteinExistence type="predicted"/>
<comment type="caution">
    <text evidence="7">The sequence shown here is derived from an EMBL/GenBank/DDBJ whole genome shotgun (WGS) entry which is preliminary data.</text>
</comment>
<dbReference type="EMBL" id="JAUCGQ010000001">
    <property type="protein sequence ID" value="MDM7854106.1"/>
    <property type="molecule type" value="Genomic_DNA"/>
</dbReference>
<dbReference type="PANTHER" id="PTHR43003">
    <property type="entry name" value="DNA-3-METHYLADENINE GLYCOSYLASE"/>
    <property type="match status" value="1"/>
</dbReference>
<keyword evidence="4" id="KW-0234">DNA repair</keyword>
<keyword evidence="8" id="KW-1185">Reference proteome</keyword>
<dbReference type="InterPro" id="IPR003265">
    <property type="entry name" value="HhH-GPD_domain"/>
</dbReference>
<dbReference type="CDD" id="cd00056">
    <property type="entry name" value="ENDO3c"/>
    <property type="match status" value="1"/>
</dbReference>
<gene>
    <name evidence="7" type="ORF">QRT04_04105</name>
</gene>
<feature type="domain" description="HhH-GPD" evidence="5">
    <location>
        <begin position="151"/>
        <end position="303"/>
    </location>
</feature>
<dbReference type="EC" id="3.2.2.21" evidence="2"/>
<feature type="domain" description="DNA-3-methyladenine glycosylase AlkA N-terminal" evidence="6">
    <location>
        <begin position="1"/>
        <end position="141"/>
    </location>
</feature>
<accession>A0ABT7SD49</accession>
<dbReference type="RefSeq" id="WP_289455702.1">
    <property type="nucleotide sequence ID" value="NZ_JAUCGQ010000001.1"/>
</dbReference>
<keyword evidence="3" id="KW-0227">DNA damage</keyword>
<dbReference type="InterPro" id="IPR023170">
    <property type="entry name" value="HhH_base_excis_C"/>
</dbReference>
<dbReference type="Gene3D" id="1.10.1670.10">
    <property type="entry name" value="Helix-hairpin-Helix base-excision DNA repair enzymes (C-terminal)"/>
    <property type="match status" value="1"/>
</dbReference>
<evidence type="ECO:0000313" key="7">
    <source>
        <dbReference type="EMBL" id="MDM7854106.1"/>
    </source>
</evidence>
<evidence type="ECO:0000256" key="4">
    <source>
        <dbReference type="ARBA" id="ARBA00023204"/>
    </source>
</evidence>
<evidence type="ECO:0000256" key="1">
    <source>
        <dbReference type="ARBA" id="ARBA00000086"/>
    </source>
</evidence>
<dbReference type="Pfam" id="PF00730">
    <property type="entry name" value="HhH-GPD"/>
    <property type="match status" value="1"/>
</dbReference>
<sequence>MDPAPLLASLVAHAVPGVEEVTIDSHDALGPATGTVRRLLHVGGRLVPVTATLGHDVVTMAVETAVETAVEPAVEPSPKPAGAPPTPVVGAPEAAELRAAATRWFGLDDEPAAVAAGLAGDPLLGPLVTRRPALRVLGHLDGFEAAVATVLGQQVSLAAARVFTGRLAAAYGTAGSGGLVAFPRPDRLAAADAAEVQQAVRITAARARTIVGLAAACADGLVLRPGVDPASTRARLLALPGIGPWTADYLALRVLADRDAFPSGDLVLRRALGVTTPLEAEAAGRAWRPWRAYATVHLWTNRVYGL</sequence>
<organism evidence="7 8">
    <name type="scientific">Cellulomonas alba</name>
    <dbReference type="NCBI Taxonomy" id="3053467"/>
    <lineage>
        <taxon>Bacteria</taxon>
        <taxon>Bacillati</taxon>
        <taxon>Actinomycetota</taxon>
        <taxon>Actinomycetes</taxon>
        <taxon>Micrococcales</taxon>
        <taxon>Cellulomonadaceae</taxon>
        <taxon>Cellulomonas</taxon>
    </lineage>
</organism>
<dbReference type="SMART" id="SM00478">
    <property type="entry name" value="ENDO3c"/>
    <property type="match status" value="1"/>
</dbReference>
<dbReference type="InterPro" id="IPR051912">
    <property type="entry name" value="Alkylbase_DNA_Glycosylase/TA"/>
</dbReference>
<dbReference type="PANTHER" id="PTHR43003:SF13">
    <property type="entry name" value="DNA-3-METHYLADENINE GLYCOSYLASE 2"/>
    <property type="match status" value="1"/>
</dbReference>